<evidence type="ECO:0000256" key="5">
    <source>
        <dbReference type="ARBA" id="ARBA00023136"/>
    </source>
</evidence>
<dbReference type="EMBL" id="JAATJA010000001">
    <property type="protein sequence ID" value="NJB67699.1"/>
    <property type="molecule type" value="Genomic_DNA"/>
</dbReference>
<feature type="transmembrane region" description="Helical" evidence="8">
    <location>
        <begin position="34"/>
        <end position="53"/>
    </location>
</feature>
<feature type="region of interest" description="Disordered" evidence="7">
    <location>
        <begin position="274"/>
        <end position="334"/>
    </location>
</feature>
<feature type="domain" description="MotA/TolQ/ExbB proton channel" evidence="9">
    <location>
        <begin position="106"/>
        <end position="214"/>
    </location>
</feature>
<dbReference type="Proteomes" id="UP000580856">
    <property type="component" value="Unassembled WGS sequence"/>
</dbReference>
<feature type="transmembrane region" description="Helical" evidence="8">
    <location>
        <begin position="177"/>
        <end position="199"/>
    </location>
</feature>
<dbReference type="InterPro" id="IPR047055">
    <property type="entry name" value="MotA-like"/>
</dbReference>
<accession>A0A846QSS7</accession>
<evidence type="ECO:0000313" key="10">
    <source>
        <dbReference type="EMBL" id="NJB67699.1"/>
    </source>
</evidence>
<dbReference type="GO" id="GO:0005886">
    <property type="term" value="C:plasma membrane"/>
    <property type="evidence" value="ECO:0007669"/>
    <property type="project" value="UniProtKB-SubCell"/>
</dbReference>
<feature type="compositionally biased region" description="Low complexity" evidence="7">
    <location>
        <begin position="274"/>
        <end position="304"/>
    </location>
</feature>
<keyword evidence="4 8" id="KW-1133">Transmembrane helix</keyword>
<reference evidence="10 11" key="1">
    <citation type="submission" date="2020-03" db="EMBL/GenBank/DDBJ databases">
        <title>Genomic Encyclopedia of Type Strains, Phase IV (KMG-IV): sequencing the most valuable type-strain genomes for metagenomic binning, comparative biology and taxonomic classification.</title>
        <authorList>
            <person name="Goeker M."/>
        </authorList>
    </citation>
    <scope>NUCLEOTIDE SEQUENCE [LARGE SCALE GENOMIC DNA]</scope>
    <source>
        <strain evidence="10 11">DSM 24233</strain>
    </source>
</reference>
<keyword evidence="11" id="KW-1185">Reference proteome</keyword>
<feature type="transmembrane region" description="Helical" evidence="8">
    <location>
        <begin position="7"/>
        <end position="28"/>
    </location>
</feature>
<dbReference type="AlphaFoldDB" id="A0A846QSS7"/>
<keyword evidence="6" id="KW-0813">Transport</keyword>
<name>A0A846QSS7_9BACT</name>
<comment type="caution">
    <text evidence="10">The sequence shown here is derived from an EMBL/GenBank/DDBJ whole genome shotgun (WGS) entry which is preliminary data.</text>
</comment>
<evidence type="ECO:0000256" key="1">
    <source>
        <dbReference type="ARBA" id="ARBA00004651"/>
    </source>
</evidence>
<keyword evidence="6" id="KW-0653">Protein transport</keyword>
<keyword evidence="5 8" id="KW-0472">Membrane</keyword>
<evidence type="ECO:0000256" key="7">
    <source>
        <dbReference type="SAM" id="MobiDB-lite"/>
    </source>
</evidence>
<evidence type="ECO:0000256" key="2">
    <source>
        <dbReference type="ARBA" id="ARBA00022475"/>
    </source>
</evidence>
<dbReference type="Pfam" id="PF01618">
    <property type="entry name" value="MotA_ExbB"/>
    <property type="match status" value="1"/>
</dbReference>
<dbReference type="GO" id="GO:0015031">
    <property type="term" value="P:protein transport"/>
    <property type="evidence" value="ECO:0007669"/>
    <property type="project" value="UniProtKB-KW"/>
</dbReference>
<dbReference type="RefSeq" id="WP_167940732.1">
    <property type="nucleotide sequence ID" value="NZ_JAATJA010000001.1"/>
</dbReference>
<dbReference type="PANTHER" id="PTHR30433">
    <property type="entry name" value="CHEMOTAXIS PROTEIN MOTA"/>
    <property type="match status" value="1"/>
</dbReference>
<comment type="subcellular location">
    <subcellularLocation>
        <location evidence="1">Cell membrane</location>
        <topology evidence="1">Multi-pass membrane protein</topology>
    </subcellularLocation>
    <subcellularLocation>
        <location evidence="6">Membrane</location>
        <topology evidence="6">Multi-pass membrane protein</topology>
    </subcellularLocation>
</comment>
<sequence>MNRTNVIGVTLCVIIFLGAFFITGNVSAYLNIEALLVVLSGTFGATMLSFPFVEIRNAWFVARGAYRSGGADPDEVIRMLLDMAIKSRMDGLTSLEKMEGEATVFFLRDALRMLADNYPEQEIRDILTTESHFFRVRRQHNERIFRAMATYSPAFGLAGSVIGLIGLLVGLGDTGEVLRYIPIALISTLYGILFGNFILSPCAENIRAKTDRELLLQQIIIEGVCAIKGETNTHILERKLTSFLTPASRNEAHESFIELRRKYVRLARARHQTEAGPAAATAATTSTPTAQAEVPKAKPAPAAANGTSPARPATRQAPAGPTANGSGKGTESKT</sequence>
<proteinExistence type="inferred from homology"/>
<dbReference type="GO" id="GO:0006935">
    <property type="term" value="P:chemotaxis"/>
    <property type="evidence" value="ECO:0007669"/>
    <property type="project" value="InterPro"/>
</dbReference>
<evidence type="ECO:0000256" key="8">
    <source>
        <dbReference type="SAM" id="Phobius"/>
    </source>
</evidence>
<gene>
    <name evidence="10" type="ORF">GGQ74_001339</name>
</gene>
<evidence type="ECO:0000313" key="11">
    <source>
        <dbReference type="Proteomes" id="UP000580856"/>
    </source>
</evidence>
<evidence type="ECO:0000259" key="9">
    <source>
        <dbReference type="Pfam" id="PF01618"/>
    </source>
</evidence>
<dbReference type="InterPro" id="IPR002898">
    <property type="entry name" value="MotA_ExbB_proton_chnl"/>
</dbReference>
<keyword evidence="2" id="KW-1003">Cell membrane</keyword>
<comment type="similarity">
    <text evidence="6">Belongs to the exbB/tolQ family.</text>
</comment>
<protein>
    <submittedName>
        <fullName evidence="10">Chemotaxis protein MotA</fullName>
    </submittedName>
</protein>
<evidence type="ECO:0000256" key="3">
    <source>
        <dbReference type="ARBA" id="ARBA00022692"/>
    </source>
</evidence>
<organism evidence="10 11">
    <name type="scientific">Desulfobaculum xiamenense</name>
    <dbReference type="NCBI Taxonomy" id="995050"/>
    <lineage>
        <taxon>Bacteria</taxon>
        <taxon>Pseudomonadati</taxon>
        <taxon>Thermodesulfobacteriota</taxon>
        <taxon>Desulfovibrionia</taxon>
        <taxon>Desulfovibrionales</taxon>
        <taxon>Desulfovibrionaceae</taxon>
        <taxon>Desulfobaculum</taxon>
    </lineage>
</organism>
<evidence type="ECO:0000256" key="6">
    <source>
        <dbReference type="RuleBase" id="RU004057"/>
    </source>
</evidence>
<dbReference type="GO" id="GO:0071978">
    <property type="term" value="P:bacterial-type flagellum-dependent swarming motility"/>
    <property type="evidence" value="ECO:0007669"/>
    <property type="project" value="InterPro"/>
</dbReference>
<evidence type="ECO:0000256" key="4">
    <source>
        <dbReference type="ARBA" id="ARBA00022989"/>
    </source>
</evidence>
<keyword evidence="3 8" id="KW-0812">Transmembrane</keyword>
<feature type="transmembrane region" description="Helical" evidence="8">
    <location>
        <begin position="144"/>
        <end position="171"/>
    </location>
</feature>